<feature type="transmembrane region" description="Helical" evidence="12">
    <location>
        <begin position="71"/>
        <end position="95"/>
    </location>
</feature>
<keyword evidence="7 12" id="KW-0406">Ion transport</keyword>
<feature type="binding site" evidence="12">
    <location>
        <position position="79"/>
    </location>
    <ligand>
        <name>Na(+)</name>
        <dbReference type="ChEBI" id="CHEBI:29101"/>
        <note>structural</note>
    </ligand>
</feature>
<keyword evidence="2 12" id="KW-1003">Cell membrane</keyword>
<comment type="similarity">
    <text evidence="10 12">Belongs to the fluoride channel Fluc/FEX (TC 1.A.43) family.</text>
</comment>
<name>A0A2S0VV78_9ALTE</name>
<evidence type="ECO:0000256" key="10">
    <source>
        <dbReference type="ARBA" id="ARBA00035120"/>
    </source>
</evidence>
<evidence type="ECO:0000256" key="3">
    <source>
        <dbReference type="ARBA" id="ARBA00022519"/>
    </source>
</evidence>
<dbReference type="RefSeq" id="WP_108604191.1">
    <property type="nucleotide sequence ID" value="NZ_CP026604.1"/>
</dbReference>
<evidence type="ECO:0000256" key="8">
    <source>
        <dbReference type="ARBA" id="ARBA00023136"/>
    </source>
</evidence>
<dbReference type="GO" id="GO:0046872">
    <property type="term" value="F:metal ion binding"/>
    <property type="evidence" value="ECO:0007669"/>
    <property type="project" value="UniProtKB-KW"/>
</dbReference>
<evidence type="ECO:0000313" key="14">
    <source>
        <dbReference type="Proteomes" id="UP000244441"/>
    </source>
</evidence>
<keyword evidence="12" id="KW-0479">Metal-binding</keyword>
<dbReference type="GO" id="GO:0140114">
    <property type="term" value="P:cellular detoxification of fluoride"/>
    <property type="evidence" value="ECO:0007669"/>
    <property type="project" value="UniProtKB-UniRule"/>
</dbReference>
<comment type="catalytic activity">
    <reaction evidence="11">
        <text>fluoride(in) = fluoride(out)</text>
        <dbReference type="Rhea" id="RHEA:76159"/>
        <dbReference type="ChEBI" id="CHEBI:17051"/>
    </reaction>
    <physiologicalReaction direction="left-to-right" evidence="11">
        <dbReference type="Rhea" id="RHEA:76160"/>
    </physiologicalReaction>
</comment>
<keyword evidence="8 12" id="KW-0472">Membrane</keyword>
<evidence type="ECO:0000256" key="4">
    <source>
        <dbReference type="ARBA" id="ARBA00022692"/>
    </source>
</evidence>
<evidence type="ECO:0000256" key="1">
    <source>
        <dbReference type="ARBA" id="ARBA00004651"/>
    </source>
</evidence>
<evidence type="ECO:0000313" key="13">
    <source>
        <dbReference type="EMBL" id="AWB68126.1"/>
    </source>
</evidence>
<keyword evidence="5 12" id="KW-1133">Transmembrane helix</keyword>
<organism evidence="13 14">
    <name type="scientific">Saccharobesus litoralis</name>
    <dbReference type="NCBI Taxonomy" id="2172099"/>
    <lineage>
        <taxon>Bacteria</taxon>
        <taxon>Pseudomonadati</taxon>
        <taxon>Pseudomonadota</taxon>
        <taxon>Gammaproteobacteria</taxon>
        <taxon>Alteromonadales</taxon>
        <taxon>Alteromonadaceae</taxon>
        <taxon>Saccharobesus</taxon>
    </lineage>
</organism>
<keyword evidence="12" id="KW-0813">Transport</keyword>
<dbReference type="GO" id="GO:0062054">
    <property type="term" value="F:fluoride channel activity"/>
    <property type="evidence" value="ECO:0007669"/>
    <property type="project" value="UniProtKB-UniRule"/>
</dbReference>
<proteinExistence type="inferred from homology"/>
<evidence type="ECO:0000256" key="9">
    <source>
        <dbReference type="ARBA" id="ARBA00023303"/>
    </source>
</evidence>
<comment type="activity regulation">
    <text evidence="12">Na(+) is not transported, but it plays an essential structural role and its presence is essential for fluoride channel function.</text>
</comment>
<dbReference type="NCBIfam" id="TIGR00494">
    <property type="entry name" value="crcB"/>
    <property type="match status" value="1"/>
</dbReference>
<dbReference type="PANTHER" id="PTHR28259">
    <property type="entry name" value="FLUORIDE EXPORT PROTEIN 1-RELATED"/>
    <property type="match status" value="1"/>
</dbReference>
<dbReference type="HAMAP" id="MF_00454">
    <property type="entry name" value="FluC"/>
    <property type="match status" value="1"/>
</dbReference>
<evidence type="ECO:0000256" key="5">
    <source>
        <dbReference type="ARBA" id="ARBA00022989"/>
    </source>
</evidence>
<dbReference type="AlphaFoldDB" id="A0A2S0VV78"/>
<evidence type="ECO:0000256" key="2">
    <source>
        <dbReference type="ARBA" id="ARBA00022475"/>
    </source>
</evidence>
<evidence type="ECO:0000256" key="11">
    <source>
        <dbReference type="ARBA" id="ARBA00035585"/>
    </source>
</evidence>
<dbReference type="GO" id="GO:0005886">
    <property type="term" value="C:plasma membrane"/>
    <property type="evidence" value="ECO:0007669"/>
    <property type="project" value="UniProtKB-SubCell"/>
</dbReference>
<accession>A0A2S0VV78</accession>
<feature type="transmembrane region" description="Helical" evidence="12">
    <location>
        <begin position="37"/>
        <end position="59"/>
    </location>
</feature>
<dbReference type="Pfam" id="PF02537">
    <property type="entry name" value="CRCB"/>
    <property type="match status" value="1"/>
</dbReference>
<dbReference type="KEGG" id="cate:C2869_17635"/>
<keyword evidence="14" id="KW-1185">Reference proteome</keyword>
<gene>
    <name evidence="12" type="primary">fluC</name>
    <name evidence="12" type="synonym">crcB</name>
    <name evidence="13" type="ORF">C2869_17635</name>
</gene>
<dbReference type="OrthoDB" id="9806299at2"/>
<dbReference type="PANTHER" id="PTHR28259:SF1">
    <property type="entry name" value="FLUORIDE EXPORT PROTEIN 1-RELATED"/>
    <property type="match status" value="1"/>
</dbReference>
<dbReference type="Proteomes" id="UP000244441">
    <property type="component" value="Chromosome"/>
</dbReference>
<dbReference type="EMBL" id="CP026604">
    <property type="protein sequence ID" value="AWB68126.1"/>
    <property type="molecule type" value="Genomic_DNA"/>
</dbReference>
<protein>
    <recommendedName>
        <fullName evidence="12">Fluoride-specific ion channel FluC</fullName>
    </recommendedName>
</protein>
<comment type="function">
    <text evidence="12">Fluoride-specific ion channel. Important for reducing fluoride concentration in the cell, thus reducing its toxicity.</text>
</comment>
<evidence type="ECO:0000256" key="7">
    <source>
        <dbReference type="ARBA" id="ARBA00023065"/>
    </source>
</evidence>
<keyword evidence="9 12" id="KW-0407">Ion channel</keyword>
<keyword evidence="4 12" id="KW-0812">Transmembrane</keyword>
<evidence type="ECO:0000256" key="6">
    <source>
        <dbReference type="ARBA" id="ARBA00023053"/>
    </source>
</evidence>
<evidence type="ECO:0000256" key="12">
    <source>
        <dbReference type="HAMAP-Rule" id="MF_00454"/>
    </source>
</evidence>
<reference evidence="13 14" key="1">
    <citation type="submission" date="2018-01" db="EMBL/GenBank/DDBJ databases">
        <title>Genome sequence of a Cantenovulum-like bacteria.</title>
        <authorList>
            <person name="Tan W.R."/>
            <person name="Lau N.-S."/>
            <person name="Go F."/>
            <person name="Amirul A.-A.A."/>
        </authorList>
    </citation>
    <scope>NUCLEOTIDE SEQUENCE [LARGE SCALE GENOMIC DNA]</scope>
    <source>
        <strain evidence="13 14">CCB-QB4</strain>
    </source>
</reference>
<feature type="binding site" evidence="12">
    <location>
        <position position="82"/>
    </location>
    <ligand>
        <name>Na(+)</name>
        <dbReference type="ChEBI" id="CHEBI:29101"/>
        <note>structural</note>
    </ligand>
</feature>
<sequence>MLNNLGIYLFVALGGALGACLRYFLSELALSLFGKGFPYGTLLVNVLGSLLIGILYGLIEQGLLELIPWKTLVGIGFLGALTTFSTFSMDTYLLFQQGAWLKAGFNMVLNVSVCLLAVWLGSRFAIFIKS</sequence>
<feature type="transmembrane region" description="Helical" evidence="12">
    <location>
        <begin position="107"/>
        <end position="128"/>
    </location>
</feature>
<keyword evidence="3" id="KW-0997">Cell inner membrane</keyword>
<feature type="transmembrane region" description="Helical" evidence="12">
    <location>
        <begin position="6"/>
        <end position="25"/>
    </location>
</feature>
<dbReference type="InterPro" id="IPR003691">
    <property type="entry name" value="FluC"/>
</dbReference>
<comment type="subcellular location">
    <subcellularLocation>
        <location evidence="1 12">Cell membrane</location>
        <topology evidence="1 12">Multi-pass membrane protein</topology>
    </subcellularLocation>
</comment>
<dbReference type="NCBIfam" id="NF010796">
    <property type="entry name" value="PRK14200.1"/>
    <property type="match status" value="1"/>
</dbReference>
<keyword evidence="6 12" id="KW-0915">Sodium</keyword>